<evidence type="ECO:0000256" key="2">
    <source>
        <dbReference type="ARBA" id="ARBA00009677"/>
    </source>
</evidence>
<dbReference type="NCBIfam" id="TIGR03506">
    <property type="entry name" value="FlgEFG_subfam"/>
    <property type="match status" value="1"/>
</dbReference>
<keyword evidence="10" id="KW-0966">Cell projection</keyword>
<evidence type="ECO:0000259" key="8">
    <source>
        <dbReference type="Pfam" id="PF06429"/>
    </source>
</evidence>
<reference evidence="11" key="1">
    <citation type="submission" date="2017-08" db="EMBL/GenBank/DDBJ databases">
        <title>Direct submision.</title>
        <authorList>
            <person name="Kim S.-J."/>
            <person name="Rhee S.-K."/>
        </authorList>
    </citation>
    <scope>NUCLEOTIDE SEQUENCE [LARGE SCALE GENOMIC DNA]</scope>
    <source>
        <strain evidence="11">GI5</strain>
    </source>
</reference>
<dbReference type="SUPFAM" id="SSF117143">
    <property type="entry name" value="Flagellar hook protein flgE"/>
    <property type="match status" value="1"/>
</dbReference>
<keyword evidence="10" id="KW-0282">Flagellum</keyword>
<dbReference type="InterPro" id="IPR001444">
    <property type="entry name" value="Flag_bb_rod_N"/>
</dbReference>
<gene>
    <name evidence="10" type="primary">flgF</name>
    <name evidence="10" type="ORF">Kalk_04095</name>
</gene>
<feature type="domain" description="Flagellar basal body rod protein N-terminal" evidence="7">
    <location>
        <begin position="5"/>
        <end position="35"/>
    </location>
</feature>
<dbReference type="PANTHER" id="PTHR30435">
    <property type="entry name" value="FLAGELLAR PROTEIN"/>
    <property type="match status" value="1"/>
</dbReference>
<protein>
    <recommendedName>
        <fullName evidence="5 6">Flagellar basal-body rod protein FlgF</fullName>
    </recommendedName>
</protein>
<evidence type="ECO:0000256" key="3">
    <source>
        <dbReference type="ARBA" id="ARBA00023143"/>
    </source>
</evidence>
<evidence type="ECO:0000256" key="6">
    <source>
        <dbReference type="RuleBase" id="RU362116"/>
    </source>
</evidence>
<name>A0A2K9LHD0_9GAMM</name>
<evidence type="ECO:0000313" key="10">
    <source>
        <dbReference type="EMBL" id="AUM11650.1"/>
    </source>
</evidence>
<keyword evidence="11" id="KW-1185">Reference proteome</keyword>
<sequence>MDKFLYISMTGAKEALDAQSLRANNLANVSTAGFKADFHQYRSMSVFGEHHPSRAYAMNERPGTDTGAGSYMETARDLDVAIKGDGWFAVQLQDGSEAYTRAGDLKRDVSGAVTTGTGLPVLGDGGPIVLPEYDKLVVGVDGTLSITGLGEDPLSLTQIARLKLVKPDQQQMVKGDDGLFRMKDGSELESDPDVQVINGMLEGSNVNPVNEMTAIISHARLFEMNVKMMQAAKEMDEASARILQN</sequence>
<organism evidence="10 11">
    <name type="scientific">Ketobacter alkanivorans</name>
    <dbReference type="NCBI Taxonomy" id="1917421"/>
    <lineage>
        <taxon>Bacteria</taxon>
        <taxon>Pseudomonadati</taxon>
        <taxon>Pseudomonadota</taxon>
        <taxon>Gammaproteobacteria</taxon>
        <taxon>Pseudomonadales</taxon>
        <taxon>Ketobacteraceae</taxon>
        <taxon>Ketobacter</taxon>
    </lineage>
</organism>
<proteinExistence type="inferred from homology"/>
<evidence type="ECO:0000313" key="11">
    <source>
        <dbReference type="Proteomes" id="UP000235116"/>
    </source>
</evidence>
<feature type="domain" description="Flagellar basal-body/hook protein C-terminal" evidence="8">
    <location>
        <begin position="198"/>
        <end position="241"/>
    </location>
</feature>
<dbReference type="Proteomes" id="UP000235116">
    <property type="component" value="Chromosome"/>
</dbReference>
<dbReference type="AlphaFoldDB" id="A0A2K9LHD0"/>
<dbReference type="GO" id="GO:0030694">
    <property type="term" value="C:bacterial-type flagellum basal body, rod"/>
    <property type="evidence" value="ECO:0007669"/>
    <property type="project" value="UniProtKB-UniRule"/>
</dbReference>
<comment type="similarity">
    <text evidence="2 6">Belongs to the flagella basal body rod proteins family.</text>
</comment>
<accession>A0A2K9LHD0</accession>
<comment type="subunit">
    <text evidence="4 6">The basal body constitutes a major portion of the flagellar organelle and consists of five rings (E,L,P,S, and M) mounted on a central rod. The rod consists of about 26 subunits of FlgG in the distal portion, and FlgB, FlgC and FlgF are thought to build up the proximal portion of the rod with about 6 subunits each.</text>
</comment>
<dbReference type="NCBIfam" id="NF009280">
    <property type="entry name" value="PRK12640.1"/>
    <property type="match status" value="1"/>
</dbReference>
<dbReference type="GO" id="GO:0071978">
    <property type="term" value="P:bacterial-type flagellum-dependent swarming motility"/>
    <property type="evidence" value="ECO:0007669"/>
    <property type="project" value="TreeGrafter"/>
</dbReference>
<dbReference type="Pfam" id="PF22692">
    <property type="entry name" value="LlgE_F_G_D1"/>
    <property type="match status" value="1"/>
</dbReference>
<feature type="domain" description="Flagellar hook protein FlgE/F/G-like D1" evidence="9">
    <location>
        <begin position="81"/>
        <end position="145"/>
    </location>
</feature>
<keyword evidence="10" id="KW-0969">Cilium</keyword>
<evidence type="ECO:0000256" key="4">
    <source>
        <dbReference type="ARBA" id="ARBA00038560"/>
    </source>
</evidence>
<dbReference type="Pfam" id="PF00460">
    <property type="entry name" value="Flg_bb_rod"/>
    <property type="match status" value="1"/>
</dbReference>
<dbReference type="KEGG" id="kak:Kalk_04095"/>
<dbReference type="InterPro" id="IPR037925">
    <property type="entry name" value="FlgE/F/G-like"/>
</dbReference>
<evidence type="ECO:0000256" key="5">
    <source>
        <dbReference type="ARBA" id="ARBA00040228"/>
    </source>
</evidence>
<dbReference type="RefSeq" id="WP_101892990.1">
    <property type="nucleotide sequence ID" value="NZ_CP022684.1"/>
</dbReference>
<dbReference type="InterPro" id="IPR010930">
    <property type="entry name" value="Flg_bb/hook_C_dom"/>
</dbReference>
<dbReference type="EMBL" id="CP022684">
    <property type="protein sequence ID" value="AUM11650.1"/>
    <property type="molecule type" value="Genomic_DNA"/>
</dbReference>
<evidence type="ECO:0000259" key="7">
    <source>
        <dbReference type="Pfam" id="PF00460"/>
    </source>
</evidence>
<dbReference type="PANTHER" id="PTHR30435:SF18">
    <property type="entry name" value="FLAGELLAR BASAL-BODY ROD PROTEIN FLGF"/>
    <property type="match status" value="1"/>
</dbReference>
<dbReference type="Pfam" id="PF06429">
    <property type="entry name" value="Flg_bbr_C"/>
    <property type="match status" value="1"/>
</dbReference>
<evidence type="ECO:0000256" key="1">
    <source>
        <dbReference type="ARBA" id="ARBA00004117"/>
    </source>
</evidence>
<comment type="subcellular location">
    <subcellularLocation>
        <location evidence="1 6">Bacterial flagellum basal body</location>
    </subcellularLocation>
</comment>
<dbReference type="OrthoDB" id="9804559at2"/>
<dbReference type="InterPro" id="IPR053967">
    <property type="entry name" value="LlgE_F_G-like_D1"/>
</dbReference>
<evidence type="ECO:0000259" key="9">
    <source>
        <dbReference type="Pfam" id="PF22692"/>
    </source>
</evidence>
<keyword evidence="3 6" id="KW-0975">Bacterial flagellum</keyword>
<dbReference type="InterPro" id="IPR020013">
    <property type="entry name" value="Flagellar_FlgE/F/G"/>
</dbReference>